<reference evidence="11 12" key="1">
    <citation type="submission" date="2022-06" db="EMBL/GenBank/DDBJ databases">
        <title>Endosaccharibacter gen. nov., sp. nov., endophytic bacteria isolated from sugarcane.</title>
        <authorList>
            <person name="Pitiwittayakul N."/>
            <person name="Yukphan P."/>
            <person name="Charoenyingcharoen P."/>
            <person name="Tanasupawat S."/>
        </authorList>
    </citation>
    <scope>NUCLEOTIDE SEQUENCE [LARGE SCALE GENOMIC DNA]</scope>
    <source>
        <strain evidence="11 12">KSS8</strain>
    </source>
</reference>
<evidence type="ECO:0000259" key="10">
    <source>
        <dbReference type="Pfam" id="PF07479"/>
    </source>
</evidence>
<evidence type="ECO:0000256" key="6">
    <source>
        <dbReference type="ARBA" id="ARBA00023264"/>
    </source>
</evidence>
<keyword evidence="6" id="KW-1208">Phospholipid metabolism</keyword>
<keyword evidence="7" id="KW-0520">NAD</keyword>
<dbReference type="PANTHER" id="PTHR11728">
    <property type="entry name" value="GLYCEROL-3-PHOSPHATE DEHYDROGENASE"/>
    <property type="match status" value="1"/>
</dbReference>
<keyword evidence="4" id="KW-0443">Lipid metabolism</keyword>
<dbReference type="InterPro" id="IPR008927">
    <property type="entry name" value="6-PGluconate_DH-like_C_sf"/>
</dbReference>
<evidence type="ECO:0000256" key="7">
    <source>
        <dbReference type="RuleBase" id="RU000437"/>
    </source>
</evidence>
<dbReference type="EMBL" id="JAMSKV010000027">
    <property type="protein sequence ID" value="MCQ8280164.1"/>
    <property type="molecule type" value="Genomic_DNA"/>
</dbReference>
<evidence type="ECO:0000256" key="4">
    <source>
        <dbReference type="ARBA" id="ARBA00023098"/>
    </source>
</evidence>
<dbReference type="Pfam" id="PF07479">
    <property type="entry name" value="NAD_Gly3P_dh_C"/>
    <property type="match status" value="1"/>
</dbReference>
<evidence type="ECO:0000256" key="8">
    <source>
        <dbReference type="RuleBase" id="RU000439"/>
    </source>
</evidence>
<dbReference type="NCBIfam" id="NF000940">
    <property type="entry name" value="PRK00094.1-2"/>
    <property type="match status" value="1"/>
</dbReference>
<evidence type="ECO:0000256" key="5">
    <source>
        <dbReference type="ARBA" id="ARBA00023209"/>
    </source>
</evidence>
<dbReference type="Gene3D" id="1.10.1040.10">
    <property type="entry name" value="N-(1-d-carboxylethyl)-l-norvaline Dehydrogenase, domain 2"/>
    <property type="match status" value="1"/>
</dbReference>
<sequence length="291" mass="28954">NPDALGPDRIMPRLPGHALPPDISVTGSLAVPADLVLLVVPMQHLRAILSRRLGDAPGYAAPLVACCKGVERGTFRLPGEILAELAPGRPHASLSGPNFAGEIAAGLPAASVLACRRLDTARELAASLSAGAFRVYAGADPLGVEIGAAAKNVIAIAAGAAIGAGFGENARAALVTRGIAELSRLIVALGGQAETASGLSGVGDLVLTCTGPSSRNFSLGVALGQGQPLAAILGARSTVAEGVETAPALSARARAAGVSAPIIDTVAALLTGRIGLDDARHALLNRPLATE</sequence>
<keyword evidence="5" id="KW-0594">Phospholipid biosynthesis</keyword>
<evidence type="ECO:0000313" key="11">
    <source>
        <dbReference type="EMBL" id="MCQ8280164.1"/>
    </source>
</evidence>
<comment type="catalytic activity">
    <reaction evidence="8">
        <text>sn-glycerol 3-phosphate + NADP(+) = dihydroxyacetone phosphate + NADPH + H(+)</text>
        <dbReference type="Rhea" id="RHEA:11096"/>
        <dbReference type="ChEBI" id="CHEBI:15378"/>
        <dbReference type="ChEBI" id="CHEBI:57597"/>
        <dbReference type="ChEBI" id="CHEBI:57642"/>
        <dbReference type="ChEBI" id="CHEBI:57783"/>
        <dbReference type="ChEBI" id="CHEBI:58349"/>
        <dbReference type="EC" id="1.1.1.94"/>
    </reaction>
</comment>
<evidence type="ECO:0000256" key="1">
    <source>
        <dbReference type="ARBA" id="ARBA00011009"/>
    </source>
</evidence>
<dbReference type="InterPro" id="IPR006109">
    <property type="entry name" value="G3P_DH_NAD-dep_C"/>
</dbReference>
<protein>
    <recommendedName>
        <fullName evidence="8">Glycerol-3-phosphate dehydrogenase</fullName>
        <ecNumber evidence="8">1.1.1.94</ecNumber>
    </recommendedName>
</protein>
<keyword evidence="12" id="KW-1185">Reference proteome</keyword>
<dbReference type="Pfam" id="PF01210">
    <property type="entry name" value="NAD_Gly3P_dh_N"/>
    <property type="match status" value="1"/>
</dbReference>
<proteinExistence type="inferred from homology"/>
<dbReference type="InterPro" id="IPR036291">
    <property type="entry name" value="NAD(P)-bd_dom_sf"/>
</dbReference>
<dbReference type="SUPFAM" id="SSF48179">
    <property type="entry name" value="6-phosphogluconate dehydrogenase C-terminal domain-like"/>
    <property type="match status" value="1"/>
</dbReference>
<feature type="domain" description="Glycerol-3-phosphate dehydrogenase NAD-dependent N-terminal" evidence="9">
    <location>
        <begin position="14"/>
        <end position="119"/>
    </location>
</feature>
<gene>
    <name evidence="11" type="ORF">NFI95_17140</name>
</gene>
<comment type="similarity">
    <text evidence="1 7">Belongs to the NAD-dependent glycerol-3-phosphate dehydrogenase family.</text>
</comment>
<evidence type="ECO:0000313" key="12">
    <source>
        <dbReference type="Proteomes" id="UP001524587"/>
    </source>
</evidence>
<feature type="domain" description="Glycerol-3-phosphate dehydrogenase NAD-dependent C-terminal" evidence="10">
    <location>
        <begin position="140"/>
        <end position="278"/>
    </location>
</feature>
<keyword evidence="3 7" id="KW-0560">Oxidoreductase</keyword>
<dbReference type="PRINTS" id="PR00077">
    <property type="entry name" value="GPDHDRGNASE"/>
</dbReference>
<dbReference type="Gene3D" id="3.40.50.720">
    <property type="entry name" value="NAD(P)-binding Rossmann-like Domain"/>
    <property type="match status" value="1"/>
</dbReference>
<dbReference type="PIRSF" id="PIRSF000114">
    <property type="entry name" value="Glycerol-3-P_dh"/>
    <property type="match status" value="1"/>
</dbReference>
<dbReference type="InterPro" id="IPR013328">
    <property type="entry name" value="6PGD_dom2"/>
</dbReference>
<evidence type="ECO:0000256" key="2">
    <source>
        <dbReference type="ARBA" id="ARBA00022516"/>
    </source>
</evidence>
<dbReference type="EC" id="1.1.1.94" evidence="8"/>
<dbReference type="PANTHER" id="PTHR11728:SF1">
    <property type="entry name" value="GLYCEROL-3-PHOSPHATE DEHYDROGENASE [NAD(+)] 2, CHLOROPLASTIC"/>
    <property type="match status" value="1"/>
</dbReference>
<feature type="non-terminal residue" evidence="11">
    <location>
        <position position="1"/>
    </location>
</feature>
<dbReference type="RefSeq" id="WP_422865645.1">
    <property type="nucleotide sequence ID" value="NZ_JAMSKV010000027.1"/>
</dbReference>
<dbReference type="PROSITE" id="PS00957">
    <property type="entry name" value="NAD_G3PDH"/>
    <property type="match status" value="1"/>
</dbReference>
<comment type="caution">
    <text evidence="11">The sequence shown here is derived from an EMBL/GenBank/DDBJ whole genome shotgun (WGS) entry which is preliminary data.</text>
</comment>
<dbReference type="GO" id="GO:0047952">
    <property type="term" value="F:glycerol-3-phosphate dehydrogenase [NAD(P)+] activity"/>
    <property type="evidence" value="ECO:0007669"/>
    <property type="project" value="UniProtKB-EC"/>
</dbReference>
<evidence type="ECO:0000256" key="3">
    <source>
        <dbReference type="ARBA" id="ARBA00023002"/>
    </source>
</evidence>
<dbReference type="Proteomes" id="UP001524587">
    <property type="component" value="Unassembled WGS sequence"/>
</dbReference>
<dbReference type="InterPro" id="IPR006168">
    <property type="entry name" value="G3P_DH_NAD-dep"/>
</dbReference>
<dbReference type="InterPro" id="IPR011128">
    <property type="entry name" value="G3P_DH_NAD-dep_N"/>
</dbReference>
<dbReference type="SUPFAM" id="SSF51735">
    <property type="entry name" value="NAD(P)-binding Rossmann-fold domains"/>
    <property type="match status" value="1"/>
</dbReference>
<accession>A0ABT1WB99</accession>
<evidence type="ECO:0000259" key="9">
    <source>
        <dbReference type="Pfam" id="PF01210"/>
    </source>
</evidence>
<keyword evidence="2" id="KW-0444">Lipid biosynthesis</keyword>
<organism evidence="11 12">
    <name type="scientific">Endosaccharibacter trunci</name>
    <dbReference type="NCBI Taxonomy" id="2812733"/>
    <lineage>
        <taxon>Bacteria</taxon>
        <taxon>Pseudomonadati</taxon>
        <taxon>Pseudomonadota</taxon>
        <taxon>Alphaproteobacteria</taxon>
        <taxon>Acetobacterales</taxon>
        <taxon>Acetobacteraceae</taxon>
        <taxon>Endosaccharibacter</taxon>
    </lineage>
</organism>
<dbReference type="NCBIfam" id="NF000942">
    <property type="entry name" value="PRK00094.1-4"/>
    <property type="match status" value="1"/>
</dbReference>
<name>A0ABT1WB99_9PROT</name>